<dbReference type="PANTHER" id="PTHR31685">
    <property type="entry name" value="INTEGRAL MEMBRANE PROTEIN (AFU_ORTHOLOGUE AFUA_6G12730)-RELATED"/>
    <property type="match status" value="1"/>
</dbReference>
<keyword evidence="7" id="KW-1185">Reference proteome</keyword>
<evidence type="ECO:0000256" key="2">
    <source>
        <dbReference type="SAM" id="Phobius"/>
    </source>
</evidence>
<evidence type="ECO:0000259" key="4">
    <source>
        <dbReference type="Pfam" id="PF10348"/>
    </source>
</evidence>
<keyword evidence="2" id="KW-1133">Transmembrane helix</keyword>
<evidence type="ECO:0000313" key="7">
    <source>
        <dbReference type="Proteomes" id="UP001214603"/>
    </source>
</evidence>
<feature type="transmembrane region" description="Helical" evidence="2">
    <location>
        <begin position="297"/>
        <end position="318"/>
    </location>
</feature>
<feature type="transmembrane region" description="Helical" evidence="2">
    <location>
        <begin position="144"/>
        <end position="165"/>
    </location>
</feature>
<protein>
    <recommendedName>
        <fullName evidence="8">Protein YTP1</fullName>
    </recommendedName>
</protein>
<dbReference type="InterPro" id="IPR018827">
    <property type="entry name" value="YTP1_C"/>
</dbReference>
<feature type="region of interest" description="Disordered" evidence="1">
    <location>
        <begin position="436"/>
        <end position="485"/>
    </location>
</feature>
<feature type="transmembrane region" description="Helical" evidence="2">
    <location>
        <begin position="373"/>
        <end position="391"/>
    </location>
</feature>
<feature type="domain" description="Protein YTP1-like C-terminal" evidence="5">
    <location>
        <begin position="153"/>
        <end position="394"/>
    </location>
</feature>
<evidence type="ECO:0000256" key="1">
    <source>
        <dbReference type="SAM" id="MobiDB-lite"/>
    </source>
</evidence>
<dbReference type="EMBL" id="CP119934">
    <property type="protein sequence ID" value="WFD01514.1"/>
    <property type="molecule type" value="Genomic_DNA"/>
</dbReference>
<sequence length="485" mass="53574">MWLRAWLVGAACVALVLAHGGHGSAPVNTEEQKKTPVDAALWIHIALEATAWAVLFPLAMVLGLVRHKLHVPLASAAVLLSLVGYYLGSHHKGRQFPHTVHGTMASILFFTLLTQAVCGVYLKLHLSWKAEAYIRPPVLRVHGFLGRAFPVLGWTQMVFGIATLQSWCRGGHLGQCLAHYIMGSAFAGYSVILLIMLKCAVEWLRRRGVSEEYLDSWVILLWGIVNTFTEHHGGPWTHKDLQHTLMGVLWWAGGAVGVWLSRKGKRSIFPAIIILLTGWAMSGHAQALMLSTMVHSLFGYTLMAAGVCRVIEICFVLHDQPTGEGELGADDDGWFRIRVFQYLPPFLLTASGILFMSATDEELHWADAKGVDHVTWGMIDFSVALVLFLWIKYVPLSRSVLIDTYIGYGGRYGLARGTSADAPHSSHPRTDWSYASLRSSHTEAPPPAPAESIPMDGYRKPAPASAPEPEHHVLFDEEDPFENEP</sequence>
<dbReference type="AlphaFoldDB" id="A0AAF0DYU6"/>
<feature type="transmembrane region" description="Helical" evidence="2">
    <location>
        <begin position="339"/>
        <end position="358"/>
    </location>
</feature>
<gene>
    <name evidence="6" type="ORF">MOBT1_000180</name>
</gene>
<dbReference type="Proteomes" id="UP001214603">
    <property type="component" value="Chromosome 1"/>
</dbReference>
<feature type="signal peptide" evidence="3">
    <location>
        <begin position="1"/>
        <end position="18"/>
    </location>
</feature>
<feature type="compositionally biased region" description="Acidic residues" evidence="1">
    <location>
        <begin position="476"/>
        <end position="485"/>
    </location>
</feature>
<evidence type="ECO:0000256" key="3">
    <source>
        <dbReference type="SAM" id="SignalP"/>
    </source>
</evidence>
<proteinExistence type="predicted"/>
<feature type="transmembrane region" description="Helical" evidence="2">
    <location>
        <begin position="177"/>
        <end position="201"/>
    </location>
</feature>
<dbReference type="Pfam" id="PF10355">
    <property type="entry name" value="Ytp1"/>
    <property type="match status" value="1"/>
</dbReference>
<evidence type="ECO:0008006" key="8">
    <source>
        <dbReference type="Google" id="ProtNLM"/>
    </source>
</evidence>
<dbReference type="Pfam" id="PF10348">
    <property type="entry name" value="DUF2427"/>
    <property type="match status" value="1"/>
</dbReference>
<feature type="transmembrane region" description="Helical" evidence="2">
    <location>
        <begin position="213"/>
        <end position="229"/>
    </location>
</feature>
<feature type="transmembrane region" description="Helical" evidence="2">
    <location>
        <begin position="267"/>
        <end position="285"/>
    </location>
</feature>
<feature type="transmembrane region" description="Helical" evidence="2">
    <location>
        <begin position="39"/>
        <end position="62"/>
    </location>
</feature>
<keyword evidence="2" id="KW-0812">Transmembrane</keyword>
<keyword evidence="2" id="KW-0472">Membrane</keyword>
<feature type="domain" description="DUF2427" evidence="4">
    <location>
        <begin position="29"/>
        <end position="125"/>
    </location>
</feature>
<evidence type="ECO:0000259" key="5">
    <source>
        <dbReference type="Pfam" id="PF10355"/>
    </source>
</evidence>
<dbReference type="Gene3D" id="1.20.120.1770">
    <property type="match status" value="1"/>
</dbReference>
<feature type="transmembrane region" description="Helical" evidence="2">
    <location>
        <begin position="241"/>
        <end position="260"/>
    </location>
</feature>
<dbReference type="InterPro" id="IPR018825">
    <property type="entry name" value="DUF2427"/>
</dbReference>
<dbReference type="PANTHER" id="PTHR31685:SF2">
    <property type="entry name" value="PROTEIN YTP1"/>
    <property type="match status" value="1"/>
</dbReference>
<feature type="chain" id="PRO_5041963128" description="Protein YTP1" evidence="3">
    <location>
        <begin position="19"/>
        <end position="485"/>
    </location>
</feature>
<feature type="transmembrane region" description="Helical" evidence="2">
    <location>
        <begin position="100"/>
        <end position="124"/>
    </location>
</feature>
<name>A0AAF0DYU6_9BASI</name>
<keyword evidence="3" id="KW-0732">Signal</keyword>
<feature type="transmembrane region" description="Helical" evidence="2">
    <location>
        <begin position="69"/>
        <end position="88"/>
    </location>
</feature>
<evidence type="ECO:0000313" key="6">
    <source>
        <dbReference type="EMBL" id="WFD01514.1"/>
    </source>
</evidence>
<reference evidence="6" key="1">
    <citation type="submission" date="2023-03" db="EMBL/GenBank/DDBJ databases">
        <title>Mating type loci evolution in Malassezia.</title>
        <authorList>
            <person name="Coelho M.A."/>
        </authorList>
    </citation>
    <scope>NUCLEOTIDE SEQUENCE</scope>
    <source>
        <strain evidence="6">CBS 7876</strain>
    </source>
</reference>
<organism evidence="6 7">
    <name type="scientific">Malassezia obtusa</name>
    <dbReference type="NCBI Taxonomy" id="76774"/>
    <lineage>
        <taxon>Eukaryota</taxon>
        <taxon>Fungi</taxon>
        <taxon>Dikarya</taxon>
        <taxon>Basidiomycota</taxon>
        <taxon>Ustilaginomycotina</taxon>
        <taxon>Malasseziomycetes</taxon>
        <taxon>Malasseziales</taxon>
        <taxon>Malasseziaceae</taxon>
        <taxon>Malassezia</taxon>
    </lineage>
</organism>
<accession>A0AAF0DYU6</accession>